<comment type="caution">
    <text evidence="9">The sequence shown here is derived from an EMBL/GenBank/DDBJ whole genome shotgun (WGS) entry which is preliminary data.</text>
</comment>
<accession>A0A7V4DEI0</accession>
<dbReference type="SUPFAM" id="SSF161098">
    <property type="entry name" value="MetI-like"/>
    <property type="match status" value="1"/>
</dbReference>
<protein>
    <submittedName>
        <fullName evidence="9">Carbohydrate ABC transporter permease</fullName>
    </submittedName>
</protein>
<feature type="transmembrane region" description="Helical" evidence="7">
    <location>
        <begin position="12"/>
        <end position="33"/>
    </location>
</feature>
<dbReference type="EMBL" id="DTFV01000115">
    <property type="protein sequence ID" value="HGI31226.1"/>
    <property type="molecule type" value="Genomic_DNA"/>
</dbReference>
<dbReference type="PANTHER" id="PTHR32243">
    <property type="entry name" value="MALTOSE TRANSPORT SYSTEM PERMEASE-RELATED"/>
    <property type="match status" value="1"/>
</dbReference>
<dbReference type="PANTHER" id="PTHR32243:SF18">
    <property type="entry name" value="INNER MEMBRANE ABC TRANSPORTER PERMEASE PROTEIN YCJP"/>
    <property type="match status" value="1"/>
</dbReference>
<dbReference type="CDD" id="cd06261">
    <property type="entry name" value="TM_PBP2"/>
    <property type="match status" value="1"/>
</dbReference>
<comment type="similarity">
    <text evidence="7">Belongs to the binding-protein-dependent transport system permease family.</text>
</comment>
<name>A0A7V4DEI0_9BACT</name>
<evidence type="ECO:0000256" key="4">
    <source>
        <dbReference type="ARBA" id="ARBA00022692"/>
    </source>
</evidence>
<keyword evidence="6 7" id="KW-0472">Membrane</keyword>
<feature type="domain" description="ABC transmembrane type-1" evidence="8">
    <location>
        <begin position="76"/>
        <end position="268"/>
    </location>
</feature>
<evidence type="ECO:0000256" key="6">
    <source>
        <dbReference type="ARBA" id="ARBA00023136"/>
    </source>
</evidence>
<keyword evidence="2 7" id="KW-0813">Transport</keyword>
<keyword evidence="5 7" id="KW-1133">Transmembrane helix</keyword>
<gene>
    <name evidence="9" type="ORF">ENV30_07990</name>
</gene>
<dbReference type="GO" id="GO:0055085">
    <property type="term" value="P:transmembrane transport"/>
    <property type="evidence" value="ECO:0007669"/>
    <property type="project" value="InterPro"/>
</dbReference>
<dbReference type="InterPro" id="IPR035906">
    <property type="entry name" value="MetI-like_sf"/>
</dbReference>
<dbReference type="AlphaFoldDB" id="A0A7V4DEI0"/>
<dbReference type="GO" id="GO:0005886">
    <property type="term" value="C:plasma membrane"/>
    <property type="evidence" value="ECO:0007669"/>
    <property type="project" value="UniProtKB-SubCell"/>
</dbReference>
<reference evidence="9" key="1">
    <citation type="journal article" date="2020" name="mSystems">
        <title>Genome- and Community-Level Interaction Insights into Carbon Utilization and Element Cycling Functions of Hydrothermarchaeota in Hydrothermal Sediment.</title>
        <authorList>
            <person name="Zhou Z."/>
            <person name="Liu Y."/>
            <person name="Xu W."/>
            <person name="Pan J."/>
            <person name="Luo Z.H."/>
            <person name="Li M."/>
        </authorList>
    </citation>
    <scope>NUCLEOTIDE SEQUENCE [LARGE SCALE GENOMIC DNA]</scope>
    <source>
        <strain evidence="9">SpSt-747</strain>
    </source>
</reference>
<evidence type="ECO:0000256" key="2">
    <source>
        <dbReference type="ARBA" id="ARBA00022448"/>
    </source>
</evidence>
<evidence type="ECO:0000256" key="1">
    <source>
        <dbReference type="ARBA" id="ARBA00004651"/>
    </source>
</evidence>
<evidence type="ECO:0000256" key="3">
    <source>
        <dbReference type="ARBA" id="ARBA00022475"/>
    </source>
</evidence>
<feature type="transmembrane region" description="Helical" evidence="7">
    <location>
        <begin position="190"/>
        <end position="215"/>
    </location>
</feature>
<keyword evidence="4 7" id="KW-0812">Transmembrane</keyword>
<evidence type="ECO:0000256" key="7">
    <source>
        <dbReference type="RuleBase" id="RU363032"/>
    </source>
</evidence>
<feature type="transmembrane region" description="Helical" evidence="7">
    <location>
        <begin position="250"/>
        <end position="273"/>
    </location>
</feature>
<comment type="subcellular location">
    <subcellularLocation>
        <location evidence="1 7">Cell membrane</location>
        <topology evidence="1 7">Multi-pass membrane protein</topology>
    </subcellularLocation>
</comment>
<feature type="transmembrane region" description="Helical" evidence="7">
    <location>
        <begin position="80"/>
        <end position="102"/>
    </location>
</feature>
<dbReference type="PROSITE" id="PS50928">
    <property type="entry name" value="ABC_TM1"/>
    <property type="match status" value="1"/>
</dbReference>
<dbReference type="Pfam" id="PF00528">
    <property type="entry name" value="BPD_transp_1"/>
    <property type="match status" value="1"/>
</dbReference>
<evidence type="ECO:0000259" key="8">
    <source>
        <dbReference type="PROSITE" id="PS50928"/>
    </source>
</evidence>
<evidence type="ECO:0000256" key="5">
    <source>
        <dbReference type="ARBA" id="ARBA00022989"/>
    </source>
</evidence>
<sequence length="283" mass="31913">MKKGRITGFSVLAWVVLVLFSAWTVFPFFWGAITSFKSPGEQYTTAFLPLVQFRPSTYAWQVVLGQAEGERTRQGLRNSVLISSLSSLLVLLLGSFAGYALVRFRFYRWKNKNIASWILSNRMFPPIAVAIPFFLIMRTLRLLDTLLAIIMAHTVYNLPLAVWLMMDFFRELPEEVEEAALIDGCSSFQAFFRIALPLSLPGIVAVYILCFIFSWNEFLFVVTLSYRKTMTMPVIIAGTLTVRGLDFWKVSALSLLAITPPVVLAALASRFLIRGLTLGAIKE</sequence>
<dbReference type="InterPro" id="IPR050901">
    <property type="entry name" value="BP-dep_ABC_trans_perm"/>
</dbReference>
<dbReference type="InterPro" id="IPR000515">
    <property type="entry name" value="MetI-like"/>
</dbReference>
<evidence type="ECO:0000313" key="9">
    <source>
        <dbReference type="EMBL" id="HGI31226.1"/>
    </source>
</evidence>
<dbReference type="Gene3D" id="1.10.3720.10">
    <property type="entry name" value="MetI-like"/>
    <property type="match status" value="1"/>
</dbReference>
<keyword evidence="3" id="KW-1003">Cell membrane</keyword>
<organism evidence="9">
    <name type="scientific">Candidatus Caldatribacterium californiense</name>
    <dbReference type="NCBI Taxonomy" id="1454726"/>
    <lineage>
        <taxon>Bacteria</taxon>
        <taxon>Pseudomonadati</taxon>
        <taxon>Atribacterota</taxon>
        <taxon>Atribacteria</taxon>
        <taxon>Atribacterales</taxon>
        <taxon>Candidatus Caldatribacteriaceae</taxon>
        <taxon>Candidatus Caldatribacterium</taxon>
    </lineage>
</organism>
<feature type="transmembrane region" description="Helical" evidence="7">
    <location>
        <begin position="146"/>
        <end position="169"/>
    </location>
</feature>
<proteinExistence type="inferred from homology"/>